<dbReference type="GO" id="GO:0000422">
    <property type="term" value="P:autophagy of mitochondrion"/>
    <property type="evidence" value="ECO:0007669"/>
    <property type="project" value="TreeGrafter"/>
</dbReference>
<evidence type="ECO:0000256" key="3">
    <source>
        <dbReference type="ARBA" id="ARBA00022679"/>
    </source>
</evidence>
<sequence length="235" mass="27173">MMNSEKSKWDGTISPDEFLKGALAFAEKWKKVCLNHNHDLPNWFWVSCLNPPFLNSHEVDGYLSLEKMCILRSDKIDDEKVGYAVEEMPNCLESEECTDPARLVQEAAQEVHYYDFHIVYSNSYRIPVLYFRGYNSDGQTLLLDQIERDLPPRSVEVLTESKWTFITQQEHPYLNRPWHTLHPCGTNELMKLLLSNTSLSEDKVGTECYIISWLSVVSQVVGLRVPLQMAALCHE</sequence>
<evidence type="ECO:0000256" key="4">
    <source>
        <dbReference type="ARBA" id="ARBA00022786"/>
    </source>
</evidence>
<accession>A0A803L879</accession>
<dbReference type="GO" id="GO:0032446">
    <property type="term" value="P:protein modification by small protein conjugation"/>
    <property type="evidence" value="ECO:0007669"/>
    <property type="project" value="TreeGrafter"/>
</dbReference>
<keyword evidence="4" id="KW-0833">Ubl conjugation pathway</keyword>
<organism evidence="7 8">
    <name type="scientific">Chenopodium quinoa</name>
    <name type="common">Quinoa</name>
    <dbReference type="NCBI Taxonomy" id="63459"/>
    <lineage>
        <taxon>Eukaryota</taxon>
        <taxon>Viridiplantae</taxon>
        <taxon>Streptophyta</taxon>
        <taxon>Embryophyta</taxon>
        <taxon>Tracheophyta</taxon>
        <taxon>Spermatophyta</taxon>
        <taxon>Magnoliopsida</taxon>
        <taxon>eudicotyledons</taxon>
        <taxon>Gunneridae</taxon>
        <taxon>Pentapetalae</taxon>
        <taxon>Caryophyllales</taxon>
        <taxon>Chenopodiaceae</taxon>
        <taxon>Chenopodioideae</taxon>
        <taxon>Atripliceae</taxon>
        <taxon>Chenopodium</taxon>
    </lineage>
</organism>
<dbReference type="Proteomes" id="UP000596660">
    <property type="component" value="Unplaced"/>
</dbReference>
<comment type="similarity">
    <text evidence="1">Belongs to the ATG10 family.</text>
</comment>
<dbReference type="RefSeq" id="XP_021733470.1">
    <property type="nucleotide sequence ID" value="XM_021877778.1"/>
</dbReference>
<evidence type="ECO:0000313" key="8">
    <source>
        <dbReference type="Proteomes" id="UP000596660"/>
    </source>
</evidence>
<dbReference type="AlphaFoldDB" id="A0A803L879"/>
<dbReference type="InterPro" id="IPR007135">
    <property type="entry name" value="Atg3/Atg10"/>
</dbReference>
<name>A0A803L879_CHEQI</name>
<dbReference type="OrthoDB" id="4089664at2759"/>
<keyword evidence="5" id="KW-0072">Autophagy</keyword>
<reference evidence="7" key="1">
    <citation type="journal article" date="2017" name="Nature">
        <title>The genome of Chenopodium quinoa.</title>
        <authorList>
            <person name="Jarvis D.E."/>
            <person name="Ho Y.S."/>
            <person name="Lightfoot D.J."/>
            <person name="Schmoeckel S.M."/>
            <person name="Li B."/>
            <person name="Borm T.J.A."/>
            <person name="Ohyanagi H."/>
            <person name="Mineta K."/>
            <person name="Michell C.T."/>
            <person name="Saber N."/>
            <person name="Kharbatia N.M."/>
            <person name="Rupper R.R."/>
            <person name="Sharp A.R."/>
            <person name="Dally N."/>
            <person name="Boughton B.A."/>
            <person name="Woo Y.H."/>
            <person name="Gao G."/>
            <person name="Schijlen E.G.W.M."/>
            <person name="Guo X."/>
            <person name="Momin A.A."/>
            <person name="Negrao S."/>
            <person name="Al-Babili S."/>
            <person name="Gehring C."/>
            <person name="Roessner U."/>
            <person name="Jung C."/>
            <person name="Murphy K."/>
            <person name="Arold S.T."/>
            <person name="Gojobori T."/>
            <person name="van der Linden C.G."/>
            <person name="van Loo E.N."/>
            <person name="Jellen E.N."/>
            <person name="Maughan P.J."/>
            <person name="Tester M."/>
        </authorList>
    </citation>
    <scope>NUCLEOTIDE SEQUENCE [LARGE SCALE GENOMIC DNA]</scope>
    <source>
        <strain evidence="7">cv. PI 614886</strain>
    </source>
</reference>
<dbReference type="EnsemblPlants" id="AUR62008068-RA">
    <property type="protein sequence ID" value="AUR62008068-RA:cds"/>
    <property type="gene ID" value="AUR62008068"/>
</dbReference>
<proteinExistence type="inferred from homology"/>
<dbReference type="KEGG" id="cqi:110700264"/>
<reference evidence="7" key="2">
    <citation type="submission" date="2021-03" db="UniProtKB">
        <authorList>
            <consortium name="EnsemblPlants"/>
        </authorList>
    </citation>
    <scope>IDENTIFICATION</scope>
</reference>
<protein>
    <recommendedName>
        <fullName evidence="2">Ubiquitin-like-conjugating enzyme ATG10</fullName>
    </recommendedName>
    <alternativeName>
        <fullName evidence="6">Autophagy-related protein 10</fullName>
    </alternativeName>
</protein>
<keyword evidence="3" id="KW-0808">Transferase</keyword>
<evidence type="ECO:0000313" key="7">
    <source>
        <dbReference type="EnsemblPlants" id="AUR62008068-RA:cds"/>
    </source>
</evidence>
<dbReference type="Gramene" id="AUR62008068-RA">
    <property type="protein sequence ID" value="AUR62008068-RA:cds"/>
    <property type="gene ID" value="AUR62008068"/>
</dbReference>
<dbReference type="Pfam" id="PF03987">
    <property type="entry name" value="Autophagy_act_C"/>
    <property type="match status" value="1"/>
</dbReference>
<dbReference type="RefSeq" id="XP_021733472.1">
    <property type="nucleotide sequence ID" value="XM_021877780.1"/>
</dbReference>
<dbReference type="RefSeq" id="XP_021733471.1">
    <property type="nucleotide sequence ID" value="XM_021877779.1"/>
</dbReference>
<dbReference type="Gene3D" id="3.30.1460.50">
    <property type="match status" value="1"/>
</dbReference>
<dbReference type="PANTHER" id="PTHR14957">
    <property type="entry name" value="UBIQUITIN-LIKE-CONJUGATING ENZYME ATG10"/>
    <property type="match status" value="1"/>
</dbReference>
<dbReference type="GO" id="GO:0000045">
    <property type="term" value="P:autophagosome assembly"/>
    <property type="evidence" value="ECO:0007669"/>
    <property type="project" value="TreeGrafter"/>
</dbReference>
<evidence type="ECO:0000256" key="5">
    <source>
        <dbReference type="ARBA" id="ARBA00023006"/>
    </source>
</evidence>
<dbReference type="GeneID" id="110700264"/>
<dbReference type="GO" id="GO:0061651">
    <property type="term" value="F:Atg12 conjugating enzyme activity"/>
    <property type="evidence" value="ECO:0007669"/>
    <property type="project" value="TreeGrafter"/>
</dbReference>
<gene>
    <name evidence="7" type="primary">LOC110700264</name>
</gene>
<evidence type="ECO:0000256" key="6">
    <source>
        <dbReference type="ARBA" id="ARBA00029833"/>
    </source>
</evidence>
<dbReference type="OMA" id="HIVFHTI"/>
<keyword evidence="8" id="KW-1185">Reference proteome</keyword>
<dbReference type="PANTHER" id="PTHR14957:SF1">
    <property type="entry name" value="UBIQUITIN-LIKE-CONJUGATING ENZYME ATG10"/>
    <property type="match status" value="1"/>
</dbReference>
<dbReference type="GO" id="GO:0005829">
    <property type="term" value="C:cytosol"/>
    <property type="evidence" value="ECO:0007669"/>
    <property type="project" value="TreeGrafter"/>
</dbReference>
<evidence type="ECO:0000256" key="2">
    <source>
        <dbReference type="ARBA" id="ARBA00021099"/>
    </source>
</evidence>
<evidence type="ECO:0000256" key="1">
    <source>
        <dbReference type="ARBA" id="ARBA00005696"/>
    </source>
</evidence>